<reference evidence="4" key="3">
    <citation type="journal article" date="2008" name="Nucleic Acids Res.">
        <title>The rice annotation project database (RAP-DB): 2008 update.</title>
        <authorList>
            <consortium name="The rice annotation project (RAP)"/>
        </authorList>
    </citation>
    <scope>GENOME REANNOTATION</scope>
    <source>
        <strain evidence="4">cv. Nipponbare</strain>
    </source>
</reference>
<feature type="compositionally biased region" description="Basic and acidic residues" evidence="1">
    <location>
        <begin position="13"/>
        <end position="30"/>
    </location>
</feature>
<accession>Q9FP75</accession>
<reference evidence="4" key="2">
    <citation type="journal article" date="2005" name="Nature">
        <title>The map-based sequence of the rice genome.</title>
        <authorList>
            <consortium name="International rice genome sequencing project (IRGSP)"/>
            <person name="Matsumoto T."/>
            <person name="Wu J."/>
            <person name="Kanamori H."/>
            <person name="Katayose Y."/>
            <person name="Fujisawa M."/>
            <person name="Namiki N."/>
            <person name="Mizuno H."/>
            <person name="Yamamoto K."/>
            <person name="Antonio B.A."/>
            <person name="Baba T."/>
            <person name="Sakata K."/>
            <person name="Nagamura Y."/>
            <person name="Aoki H."/>
            <person name="Arikawa K."/>
            <person name="Arita K."/>
            <person name="Bito T."/>
            <person name="Chiden Y."/>
            <person name="Fujitsuka N."/>
            <person name="Fukunaka R."/>
            <person name="Hamada M."/>
            <person name="Harada C."/>
            <person name="Hayashi A."/>
            <person name="Hijishita S."/>
            <person name="Honda M."/>
            <person name="Hosokawa S."/>
            <person name="Ichikawa Y."/>
            <person name="Idonuma A."/>
            <person name="Iijima M."/>
            <person name="Ikeda M."/>
            <person name="Ikeno M."/>
            <person name="Ito K."/>
            <person name="Ito S."/>
            <person name="Ito T."/>
            <person name="Ito Y."/>
            <person name="Ito Y."/>
            <person name="Iwabuchi A."/>
            <person name="Kamiya K."/>
            <person name="Karasawa W."/>
            <person name="Kurita K."/>
            <person name="Katagiri S."/>
            <person name="Kikuta A."/>
            <person name="Kobayashi H."/>
            <person name="Kobayashi N."/>
            <person name="Machita K."/>
            <person name="Maehara T."/>
            <person name="Masukawa M."/>
            <person name="Mizubayashi T."/>
            <person name="Mukai Y."/>
            <person name="Nagasaki H."/>
            <person name="Nagata Y."/>
            <person name="Naito S."/>
            <person name="Nakashima M."/>
            <person name="Nakama Y."/>
            <person name="Nakamichi Y."/>
            <person name="Nakamura M."/>
            <person name="Meguro A."/>
            <person name="Negishi M."/>
            <person name="Ohta I."/>
            <person name="Ohta T."/>
            <person name="Okamoto M."/>
            <person name="Ono N."/>
            <person name="Saji S."/>
            <person name="Sakaguchi M."/>
            <person name="Sakai K."/>
            <person name="Shibata M."/>
            <person name="Shimokawa T."/>
            <person name="Song J."/>
            <person name="Takazaki Y."/>
            <person name="Terasawa K."/>
            <person name="Tsugane M."/>
            <person name="Tsuji K."/>
            <person name="Ueda S."/>
            <person name="Waki K."/>
            <person name="Yamagata H."/>
            <person name="Yamamoto M."/>
            <person name="Yamamoto S."/>
            <person name="Yamane H."/>
            <person name="Yoshiki S."/>
            <person name="Yoshihara R."/>
            <person name="Yukawa K."/>
            <person name="Zhong H."/>
            <person name="Yano M."/>
            <person name="Yuan Q."/>
            <person name="Ouyang S."/>
            <person name="Liu J."/>
            <person name="Jones K.M."/>
            <person name="Gansberger K."/>
            <person name="Moffat K."/>
            <person name="Hill J."/>
            <person name="Bera J."/>
            <person name="Fadrosh D."/>
            <person name="Jin S."/>
            <person name="Johri S."/>
            <person name="Kim M."/>
            <person name="Overton L."/>
            <person name="Reardon M."/>
            <person name="Tsitrin T."/>
            <person name="Vuong H."/>
            <person name="Weaver B."/>
            <person name="Ciecko A."/>
            <person name="Tallon L."/>
            <person name="Jackson J."/>
            <person name="Pai G."/>
            <person name="Aken S.V."/>
            <person name="Utterback T."/>
            <person name="Reidmuller S."/>
            <person name="Feldblyum T."/>
            <person name="Hsiao J."/>
            <person name="Zismann V."/>
            <person name="Iobst S."/>
            <person name="de Vazeille A.R."/>
            <person name="Buell C.R."/>
            <person name="Ying K."/>
            <person name="Li Y."/>
            <person name="Lu T."/>
            <person name="Huang Y."/>
            <person name="Zhao Q."/>
            <person name="Feng Q."/>
            <person name="Zhang L."/>
            <person name="Zhu J."/>
            <person name="Weng Q."/>
            <person name="Mu J."/>
            <person name="Lu Y."/>
            <person name="Fan D."/>
            <person name="Liu Y."/>
            <person name="Guan J."/>
            <person name="Zhang Y."/>
            <person name="Yu S."/>
            <person name="Liu X."/>
            <person name="Zhang Y."/>
            <person name="Hong G."/>
            <person name="Han B."/>
            <person name="Choisne N."/>
            <person name="Demange N."/>
            <person name="Orjeda G."/>
            <person name="Samain S."/>
            <person name="Cattolico L."/>
            <person name="Pelletier E."/>
            <person name="Couloux A."/>
            <person name="Segurens B."/>
            <person name="Wincker P."/>
            <person name="D'Hont A."/>
            <person name="Scarpelli C."/>
            <person name="Weissenbach J."/>
            <person name="Salanoubat M."/>
            <person name="Quetier F."/>
            <person name="Yu Y."/>
            <person name="Kim H.R."/>
            <person name="Rambo T."/>
            <person name="Currie J."/>
            <person name="Collura K."/>
            <person name="Luo M."/>
            <person name="Yang T."/>
            <person name="Ammiraju J.S.S."/>
            <person name="Engler F."/>
            <person name="Soderlund C."/>
            <person name="Wing R.A."/>
            <person name="Palmer L.E."/>
            <person name="de la Bastide M."/>
            <person name="Spiegel L."/>
            <person name="Nascimento L."/>
            <person name="Zutavern T."/>
            <person name="O'Shaughnessy A."/>
            <person name="Dike S."/>
            <person name="Dedhia N."/>
            <person name="Preston R."/>
            <person name="Balija V."/>
            <person name="McCombie W.R."/>
            <person name="Chow T."/>
            <person name="Chen H."/>
            <person name="Chung M."/>
            <person name="Chen C."/>
            <person name="Shaw J."/>
            <person name="Wu H."/>
            <person name="Hsiao K."/>
            <person name="Chao Y."/>
            <person name="Chu M."/>
            <person name="Cheng C."/>
            <person name="Hour A."/>
            <person name="Lee P."/>
            <person name="Lin S."/>
            <person name="Lin Y."/>
            <person name="Liou J."/>
            <person name="Liu S."/>
            <person name="Hsing Y."/>
            <person name="Raghuvanshi S."/>
            <person name="Mohanty A."/>
            <person name="Bharti A.K."/>
            <person name="Gaur A."/>
            <person name="Gupta V."/>
            <person name="Kumar D."/>
            <person name="Ravi V."/>
            <person name="Vij S."/>
            <person name="Kapur A."/>
            <person name="Khurana P."/>
            <person name="Khurana P."/>
            <person name="Khurana J.P."/>
            <person name="Tyagi A.K."/>
            <person name="Gaikwad K."/>
            <person name="Singh A."/>
            <person name="Dalal V."/>
            <person name="Srivastava S."/>
            <person name="Dixit A."/>
            <person name="Pal A.K."/>
            <person name="Ghazi I.A."/>
            <person name="Yadav M."/>
            <person name="Pandit A."/>
            <person name="Bhargava A."/>
            <person name="Sureshbabu K."/>
            <person name="Batra K."/>
            <person name="Sharma T.R."/>
            <person name="Mohapatra T."/>
            <person name="Singh N.K."/>
            <person name="Messing J."/>
            <person name="Nelson A.B."/>
            <person name="Fuks G."/>
            <person name="Kavchok S."/>
            <person name="Keizer G."/>
            <person name="Linton E."/>
            <person name="Llaca V."/>
            <person name="Song R."/>
            <person name="Tanyolac B."/>
            <person name="Young S."/>
            <person name="Ho-Il K."/>
            <person name="Hahn J.H."/>
            <person name="Sangsakoo G."/>
            <person name="Vanavichit A."/>
            <person name="de Mattos Luiz.A.T."/>
            <person name="Zimmer P.D."/>
            <person name="Malone G."/>
            <person name="Dellagostin O."/>
            <person name="de Oliveira A.C."/>
            <person name="Bevan M."/>
            <person name="Bancroft I."/>
            <person name="Minx P."/>
            <person name="Cordum H."/>
            <person name="Wilson R."/>
            <person name="Cheng Z."/>
            <person name="Jin W."/>
            <person name="Jiang J."/>
            <person name="Leong S.A."/>
            <person name="Iwama H."/>
            <person name="Gojobori T."/>
            <person name="Itoh T."/>
            <person name="Niimura Y."/>
            <person name="Fujii Y."/>
            <person name="Habara T."/>
            <person name="Sakai H."/>
            <person name="Sato Y."/>
            <person name="Wilson G."/>
            <person name="Kumar K."/>
            <person name="McCouch S."/>
            <person name="Juretic N."/>
            <person name="Hoen D."/>
            <person name="Wright S."/>
            <person name="Bruskiewich R."/>
            <person name="Bureau T."/>
            <person name="Miyao A."/>
            <person name="Hirochika H."/>
            <person name="Nishikawa T."/>
            <person name="Kadowaki K."/>
            <person name="Sugiura M."/>
            <person name="Burr B."/>
            <person name="Sasaki T."/>
        </authorList>
    </citation>
    <scope>NUCLEOTIDE SEQUENCE [LARGE SCALE GENOMIC DNA]</scope>
    <source>
        <strain evidence="4">cv. Nipponbare</strain>
    </source>
</reference>
<feature type="region of interest" description="Disordered" evidence="1">
    <location>
        <begin position="1"/>
        <end position="46"/>
    </location>
</feature>
<gene>
    <name evidence="3" type="ORF">B1157F09.4</name>
    <name evidence="2" type="ORF">P0458A05.22</name>
</gene>
<evidence type="ECO:0000313" key="2">
    <source>
        <dbReference type="EMBL" id="BAB19405.1"/>
    </source>
</evidence>
<sequence length="64" mass="7300">MKEMALTRPRAGTRGERRGARHWERKRQDHAPFTNRARSQETGTQCGEWRPLGLVVGGKKRGSV</sequence>
<dbReference type="AlphaFoldDB" id="Q9FP75"/>
<name>Q9FP75_ORYSJ</name>
<dbReference type="EMBL" id="AP002870">
    <property type="protein sequence ID" value="BAB19405.1"/>
    <property type="molecule type" value="Genomic_DNA"/>
</dbReference>
<feature type="compositionally biased region" description="Polar residues" evidence="1">
    <location>
        <begin position="36"/>
        <end position="45"/>
    </location>
</feature>
<evidence type="ECO:0000313" key="4">
    <source>
        <dbReference type="Proteomes" id="UP000000763"/>
    </source>
</evidence>
<organism evidence="2">
    <name type="scientific">Oryza sativa subsp. japonica</name>
    <name type="common">Rice</name>
    <dbReference type="NCBI Taxonomy" id="39947"/>
    <lineage>
        <taxon>Eukaryota</taxon>
        <taxon>Viridiplantae</taxon>
        <taxon>Streptophyta</taxon>
        <taxon>Embryophyta</taxon>
        <taxon>Tracheophyta</taxon>
        <taxon>Spermatophyta</taxon>
        <taxon>Magnoliopsida</taxon>
        <taxon>Liliopsida</taxon>
        <taxon>Poales</taxon>
        <taxon>Poaceae</taxon>
        <taxon>BOP clade</taxon>
        <taxon>Oryzoideae</taxon>
        <taxon>Oryzeae</taxon>
        <taxon>Oryzinae</taxon>
        <taxon>Oryza</taxon>
        <taxon>Oryza sativa</taxon>
    </lineage>
</organism>
<evidence type="ECO:0000256" key="1">
    <source>
        <dbReference type="SAM" id="MobiDB-lite"/>
    </source>
</evidence>
<proteinExistence type="predicted"/>
<protein>
    <submittedName>
        <fullName evidence="2">Uncharacterized protein</fullName>
    </submittedName>
</protein>
<reference evidence="2" key="1">
    <citation type="journal article" date="2002" name="Nature">
        <title>The genome sequence and structure of rice chromosome 1.</title>
        <authorList>
            <person name="Sasaki T."/>
            <person name="Matsumoto T."/>
            <person name="Yamamoto K."/>
            <person name="Sakata K."/>
            <person name="Baba T."/>
            <person name="Katayose Y."/>
            <person name="Wu J."/>
            <person name="Niimura Y."/>
            <person name="Cheng Z."/>
            <person name="Nagamura Y."/>
            <person name="Antonio B.A."/>
            <person name="Kanamori H."/>
            <person name="Hosokawa S."/>
            <person name="Masukawa M."/>
            <person name="Arikawa K."/>
            <person name="Chiden Y."/>
            <person name="Hayashi M."/>
            <person name="Okamoto M."/>
            <person name="Ando T."/>
            <person name="Aoki H."/>
            <person name="Arita K."/>
            <person name="Hamada M."/>
            <person name="Harada C."/>
            <person name="Hijishita S."/>
            <person name="Honda M."/>
            <person name="Ichikawa Y."/>
            <person name="Idonuma A."/>
            <person name="Iijima M."/>
            <person name="Ikeda M."/>
            <person name="Ikeno M."/>
            <person name="Itoh S."/>
            <person name="Itoh T."/>
            <person name="Itoh Y."/>
            <person name="Itoh Y."/>
            <person name="Iwabuchi A."/>
            <person name="Kamiya K."/>
            <person name="Karasawa W."/>
            <person name="Katagiri S."/>
            <person name="Kikuta A."/>
            <person name="Kobayashi N."/>
            <person name="Kono I."/>
            <person name="Machita K."/>
            <person name="Maehara T."/>
            <person name="Mizuno H."/>
            <person name="Mizubayashi T."/>
            <person name="Mukai Y."/>
            <person name="Nagasaki H."/>
            <person name="Nakashima M."/>
            <person name="Nakama Y."/>
            <person name="Nakamichi Y."/>
            <person name="Nakamura M."/>
            <person name="Namiki N."/>
            <person name="Negishi M."/>
            <person name="Ohta I."/>
            <person name="Ono N."/>
            <person name="Saji S."/>
            <person name="Sakai K."/>
            <person name="Shibata M."/>
            <person name="Shimokawa T."/>
            <person name="Shomura A."/>
            <person name="Song J."/>
            <person name="Takazaki Y."/>
            <person name="Terasawa K."/>
            <person name="Tsuji K."/>
            <person name="Waki K."/>
            <person name="Yamagata H."/>
            <person name="Yamane H."/>
            <person name="Yoshiki S."/>
            <person name="Yoshihara R."/>
            <person name="Yukawa K."/>
            <person name="Zhong H."/>
            <person name="Iwama H."/>
            <person name="Endo T."/>
            <person name="Ito H."/>
            <person name="Hahn J.H."/>
            <person name="Kim H.I."/>
            <person name="Eun M.Y."/>
            <person name="Yano M."/>
            <person name="Jiang J."/>
            <person name="Gojobori T."/>
        </authorList>
    </citation>
    <scope>NUCLEOTIDE SEQUENCE</scope>
</reference>
<dbReference type="Proteomes" id="UP000000763">
    <property type="component" value="Chromosome 1"/>
</dbReference>
<dbReference type="EMBL" id="AP003207">
    <property type="protein sequence ID" value="BAB64079.1"/>
    <property type="molecule type" value="Genomic_DNA"/>
</dbReference>
<evidence type="ECO:0000313" key="3">
    <source>
        <dbReference type="EMBL" id="BAB64079.1"/>
    </source>
</evidence>
<dbReference type="Proteomes" id="UP000817658">
    <property type="component" value="Chromosome 1"/>
</dbReference>